<keyword evidence="6" id="KW-1185">Reference proteome</keyword>
<reference evidence="5" key="1">
    <citation type="submission" date="2021-01" db="UniProtKB">
        <authorList>
            <consortium name="EnsemblPlants"/>
        </authorList>
    </citation>
    <scope>IDENTIFICATION</scope>
</reference>
<evidence type="ECO:0000256" key="2">
    <source>
        <dbReference type="ARBA" id="ARBA00006076"/>
    </source>
</evidence>
<dbReference type="PANTHER" id="PTHR14152:SF5">
    <property type="entry name" value="U4_U6.U5 TRI-SNRNP-ASSOCIATED PROTEIN 1"/>
    <property type="match status" value="1"/>
</dbReference>
<proteinExistence type="inferred from homology"/>
<feature type="region of interest" description="Disordered" evidence="4">
    <location>
        <begin position="374"/>
        <end position="410"/>
    </location>
</feature>
<feature type="compositionally biased region" description="Basic and acidic residues" evidence="4">
    <location>
        <begin position="394"/>
        <end position="410"/>
    </location>
</feature>
<keyword evidence="3" id="KW-0539">Nucleus</keyword>
<feature type="compositionally biased region" description="Basic and acidic residues" evidence="4">
    <location>
        <begin position="23"/>
        <end position="46"/>
    </location>
</feature>
<dbReference type="OMA" id="WNEVDME"/>
<protein>
    <recommendedName>
        <fullName evidence="7">SART-1</fullName>
    </recommendedName>
</protein>
<dbReference type="Gramene" id="Kaladp0037s0201.1.v1.1">
    <property type="protein sequence ID" value="Kaladp0037s0201.1.v1.1"/>
    <property type="gene ID" value="Kaladp0037s0201.v1.1"/>
</dbReference>
<dbReference type="EnsemblPlants" id="Kaladp0037s0201.1.v1.1">
    <property type="protein sequence ID" value="Kaladp0037s0201.1.v1.1"/>
    <property type="gene ID" value="Kaladp0037s0201.v1.1"/>
</dbReference>
<evidence type="ECO:0000256" key="1">
    <source>
        <dbReference type="ARBA" id="ARBA00004123"/>
    </source>
</evidence>
<feature type="region of interest" description="Disordered" evidence="4">
    <location>
        <begin position="236"/>
        <end position="273"/>
    </location>
</feature>
<dbReference type="AlphaFoldDB" id="A0A7N0TH55"/>
<comment type="similarity">
    <text evidence="2">Belongs to the SNU66/SART1 family.</text>
</comment>
<sequence length="576" mass="65094">MKDERQSSKQVPSEILSWVSKSRKLETNKDSQKEKARQLSKLLEERDNQDDEEEERAQHSSKDLAGVKILHGLDKVVEGGAVILTLKDQNILADGDINEDADMLENIEIGEQKQRDEAYKAAKKKTGVYEDKFNEDLGMEKRMLPQYDDMVSDEGVTLDERGRFSAQAEKKLEELRRRLQGSSTNNHFEDLSTSTKISSDYYTQEEMLQFKKPKKKKALRKKEKLNIEALEAEAAAAGLGEEDLGSRKSKRRHERLSEQEKSEAESRSSAYQSAYAKAEEASKALKLEQAFISKPEDDDAVFVEEDEDLRKSLKRARTLALQKQNVAIGAQAVALLAISKTENHTSEEAASASIDSEANKVVFTEMEEFVTSLQLDEGNTKNEKDDVFMDEDEGRPLSDTENKEEAGGWEDVKDVVKDENVAEETKEDIVLDETIHEVPVGKGLSGALKLLKDRGSLKETVEWGGRNTDKKKSKLVGIQDTNAAKEIRIERVDEFGRIMTPKEAFRQLSHAFHGKEPGKMKKEKRIKQAQEELKMKQMKNSDTPSLSVERMRDAQARLQTPYLVLSGHVKPGYVHS</sequence>
<dbReference type="GO" id="GO:0000481">
    <property type="term" value="P:maturation of 5S rRNA"/>
    <property type="evidence" value="ECO:0007669"/>
    <property type="project" value="TreeGrafter"/>
</dbReference>
<dbReference type="Pfam" id="PF03343">
    <property type="entry name" value="SART-1"/>
    <property type="match status" value="2"/>
</dbReference>
<feature type="compositionally biased region" description="Basic and acidic residues" evidence="4">
    <location>
        <begin position="255"/>
        <end position="266"/>
    </location>
</feature>
<dbReference type="Proteomes" id="UP000594263">
    <property type="component" value="Unplaced"/>
</dbReference>
<evidence type="ECO:0000313" key="6">
    <source>
        <dbReference type="Proteomes" id="UP000594263"/>
    </source>
</evidence>
<accession>A0A7N0TH55</accession>
<dbReference type="GO" id="GO:0046540">
    <property type="term" value="C:U4/U6 x U5 tri-snRNP complex"/>
    <property type="evidence" value="ECO:0007669"/>
    <property type="project" value="TreeGrafter"/>
</dbReference>
<feature type="compositionally biased region" description="Basic and acidic residues" evidence="4">
    <location>
        <begin position="378"/>
        <end position="387"/>
    </location>
</feature>
<organism evidence="5 6">
    <name type="scientific">Kalanchoe fedtschenkoi</name>
    <name type="common">Lavender scallops</name>
    <name type="synonym">South American air plant</name>
    <dbReference type="NCBI Taxonomy" id="63787"/>
    <lineage>
        <taxon>Eukaryota</taxon>
        <taxon>Viridiplantae</taxon>
        <taxon>Streptophyta</taxon>
        <taxon>Embryophyta</taxon>
        <taxon>Tracheophyta</taxon>
        <taxon>Spermatophyta</taxon>
        <taxon>Magnoliopsida</taxon>
        <taxon>eudicotyledons</taxon>
        <taxon>Gunneridae</taxon>
        <taxon>Pentapetalae</taxon>
        <taxon>Saxifragales</taxon>
        <taxon>Crassulaceae</taxon>
        <taxon>Kalanchoe</taxon>
    </lineage>
</organism>
<dbReference type="InterPro" id="IPR005011">
    <property type="entry name" value="SNU66/SART1"/>
</dbReference>
<comment type="subcellular location">
    <subcellularLocation>
        <location evidence="1">Nucleus</location>
    </subcellularLocation>
</comment>
<name>A0A7N0TH55_KALFE</name>
<feature type="region of interest" description="Disordered" evidence="4">
    <location>
        <begin position="22"/>
        <end position="64"/>
    </location>
</feature>
<evidence type="ECO:0000256" key="3">
    <source>
        <dbReference type="ARBA" id="ARBA00023242"/>
    </source>
</evidence>
<evidence type="ECO:0008006" key="7">
    <source>
        <dbReference type="Google" id="ProtNLM"/>
    </source>
</evidence>
<dbReference type="PANTHER" id="PTHR14152">
    <property type="entry name" value="SQUAMOUS CELL CARCINOMA ANTIGEN RECOGNISED BY CYTOTOXIC T LYMPHOCYTES"/>
    <property type="match status" value="1"/>
</dbReference>
<evidence type="ECO:0000313" key="5">
    <source>
        <dbReference type="EnsemblPlants" id="Kaladp0037s0201.1.v1.1"/>
    </source>
</evidence>
<evidence type="ECO:0000256" key="4">
    <source>
        <dbReference type="SAM" id="MobiDB-lite"/>
    </source>
</evidence>
<dbReference type="GO" id="GO:0045292">
    <property type="term" value="P:mRNA cis splicing, via spliceosome"/>
    <property type="evidence" value="ECO:0007669"/>
    <property type="project" value="TreeGrafter"/>
</dbReference>